<gene>
    <name evidence="1" type="ORF">S12H4_47367</name>
</gene>
<sequence>MLPYVASSLQETFKYYNVNIFLLDPGSGNLVLKAGAGGYKG</sequence>
<evidence type="ECO:0000313" key="1">
    <source>
        <dbReference type="EMBL" id="GAJ09968.1"/>
    </source>
</evidence>
<dbReference type="AlphaFoldDB" id="X1TXD0"/>
<feature type="non-terminal residue" evidence="1">
    <location>
        <position position="41"/>
    </location>
</feature>
<organism evidence="1">
    <name type="scientific">marine sediment metagenome</name>
    <dbReference type="NCBI Taxonomy" id="412755"/>
    <lineage>
        <taxon>unclassified sequences</taxon>
        <taxon>metagenomes</taxon>
        <taxon>ecological metagenomes</taxon>
    </lineage>
</organism>
<accession>X1TXD0</accession>
<dbReference type="EMBL" id="BARW01029483">
    <property type="protein sequence ID" value="GAJ09968.1"/>
    <property type="molecule type" value="Genomic_DNA"/>
</dbReference>
<protein>
    <submittedName>
        <fullName evidence="1">Uncharacterized protein</fullName>
    </submittedName>
</protein>
<dbReference type="InterPro" id="IPR029016">
    <property type="entry name" value="GAF-like_dom_sf"/>
</dbReference>
<dbReference type="Gene3D" id="3.30.450.40">
    <property type="match status" value="1"/>
</dbReference>
<name>X1TXD0_9ZZZZ</name>
<proteinExistence type="predicted"/>
<reference evidence="1" key="1">
    <citation type="journal article" date="2014" name="Front. Microbiol.">
        <title>High frequency of phylogenetically diverse reductive dehalogenase-homologous genes in deep subseafloor sedimentary metagenomes.</title>
        <authorList>
            <person name="Kawai M."/>
            <person name="Futagami T."/>
            <person name="Toyoda A."/>
            <person name="Takaki Y."/>
            <person name="Nishi S."/>
            <person name="Hori S."/>
            <person name="Arai W."/>
            <person name="Tsubouchi T."/>
            <person name="Morono Y."/>
            <person name="Uchiyama I."/>
            <person name="Ito T."/>
            <person name="Fujiyama A."/>
            <person name="Inagaki F."/>
            <person name="Takami H."/>
        </authorList>
    </citation>
    <scope>NUCLEOTIDE SEQUENCE</scope>
    <source>
        <strain evidence="1">Expedition CK06-06</strain>
    </source>
</reference>
<comment type="caution">
    <text evidence="1">The sequence shown here is derived from an EMBL/GenBank/DDBJ whole genome shotgun (WGS) entry which is preliminary data.</text>
</comment>